<dbReference type="Gene3D" id="3.40.50.720">
    <property type="entry name" value="NAD(P)-binding Rossmann-like Domain"/>
    <property type="match status" value="1"/>
</dbReference>
<dbReference type="Proteomes" id="UP000199632">
    <property type="component" value="Unassembled WGS sequence"/>
</dbReference>
<dbReference type="OrthoDB" id="5242868at2"/>
<dbReference type="InterPro" id="IPR057326">
    <property type="entry name" value="KR_dom"/>
</dbReference>
<dbReference type="EMBL" id="FNQB01000003">
    <property type="protein sequence ID" value="SDZ52151.1"/>
    <property type="molecule type" value="Genomic_DNA"/>
</dbReference>
<dbReference type="PROSITE" id="PS00061">
    <property type="entry name" value="ADH_SHORT"/>
    <property type="match status" value="1"/>
</dbReference>
<gene>
    <name evidence="4" type="ORF">SAMN05421684_6162</name>
</gene>
<dbReference type="InterPro" id="IPR036291">
    <property type="entry name" value="NAD(P)-bd_dom_sf"/>
</dbReference>
<protein>
    <submittedName>
        <fullName evidence="4">Short-chain dehydrogenase</fullName>
    </submittedName>
</protein>
<evidence type="ECO:0000256" key="1">
    <source>
        <dbReference type="ARBA" id="ARBA00006484"/>
    </source>
</evidence>
<accession>A0A1H3TQR7</accession>
<evidence type="ECO:0000259" key="3">
    <source>
        <dbReference type="SMART" id="SM00822"/>
    </source>
</evidence>
<dbReference type="STRING" id="137265.SAMN05421684_6162"/>
<comment type="similarity">
    <text evidence="1">Belongs to the short-chain dehydrogenases/reductases (SDR) family.</text>
</comment>
<dbReference type="SUPFAM" id="SSF51735">
    <property type="entry name" value="NAD(P)-binding Rossmann-fold domains"/>
    <property type="match status" value="1"/>
</dbReference>
<dbReference type="InterPro" id="IPR020904">
    <property type="entry name" value="Sc_DH/Rdtase_CS"/>
</dbReference>
<dbReference type="PRINTS" id="PR00081">
    <property type="entry name" value="GDHRDH"/>
</dbReference>
<feature type="domain" description="Ketoreductase" evidence="3">
    <location>
        <begin position="5"/>
        <end position="190"/>
    </location>
</feature>
<evidence type="ECO:0000313" key="4">
    <source>
        <dbReference type="EMBL" id="SDZ52151.1"/>
    </source>
</evidence>
<organism evidence="4 5">
    <name type="scientific">Asanoa ishikariensis</name>
    <dbReference type="NCBI Taxonomy" id="137265"/>
    <lineage>
        <taxon>Bacteria</taxon>
        <taxon>Bacillati</taxon>
        <taxon>Actinomycetota</taxon>
        <taxon>Actinomycetes</taxon>
        <taxon>Micromonosporales</taxon>
        <taxon>Micromonosporaceae</taxon>
        <taxon>Asanoa</taxon>
    </lineage>
</organism>
<reference evidence="5" key="1">
    <citation type="submission" date="2016-10" db="EMBL/GenBank/DDBJ databases">
        <authorList>
            <person name="Varghese N."/>
            <person name="Submissions S."/>
        </authorList>
    </citation>
    <scope>NUCLEOTIDE SEQUENCE [LARGE SCALE GENOMIC DNA]</scope>
    <source>
        <strain evidence="5">DSM 44718</strain>
    </source>
</reference>
<keyword evidence="5" id="KW-1185">Reference proteome</keyword>
<dbReference type="PANTHER" id="PTHR44196">
    <property type="entry name" value="DEHYDROGENASE/REDUCTASE SDR FAMILY MEMBER 7B"/>
    <property type="match status" value="1"/>
</dbReference>
<dbReference type="RefSeq" id="WP_090800069.1">
    <property type="nucleotide sequence ID" value="NZ_BOND01000001.1"/>
</dbReference>
<name>A0A1H3TQR7_9ACTN</name>
<evidence type="ECO:0000313" key="5">
    <source>
        <dbReference type="Proteomes" id="UP000199632"/>
    </source>
</evidence>
<dbReference type="Pfam" id="PF00106">
    <property type="entry name" value="adh_short"/>
    <property type="match status" value="1"/>
</dbReference>
<dbReference type="AlphaFoldDB" id="A0A1H3TQR7"/>
<dbReference type="InterPro" id="IPR002347">
    <property type="entry name" value="SDR_fam"/>
</dbReference>
<dbReference type="GO" id="GO:0016020">
    <property type="term" value="C:membrane"/>
    <property type="evidence" value="ECO:0007669"/>
    <property type="project" value="TreeGrafter"/>
</dbReference>
<proteinExistence type="inferred from homology"/>
<keyword evidence="2" id="KW-0560">Oxidoreductase</keyword>
<dbReference type="SMART" id="SM00822">
    <property type="entry name" value="PKS_KR"/>
    <property type="match status" value="1"/>
</dbReference>
<sequence length="318" mass="33133">MDTARVIVVTGASSGIGRAAALAFARRGDRLVLAGRSSSALRVVAEECGALGARVLVEPVDVNDVAAVHAVAEAAVASFGRIDVWVHTAAVMAYGRFEDLPVEVFETVVRTDLLGAAAVARVALARFRAQSAGVLVLAGSLLGLTAAPYMSAYVTSKWGLRGLARVLRQETRDAPAIHVCMVDPGGVDTPIYRTAANYTGRVGRPPPPVDRPEKVAAAIVKVADSPRRAVSVGLANPLIRIGFTTMPAVYDALVGPLMRRGGLSREPVAANTGNVFASLPDQASITASWGRHWLRPLAVAAVAVAGAAAGRRILTPRR</sequence>
<dbReference type="GO" id="GO:0016491">
    <property type="term" value="F:oxidoreductase activity"/>
    <property type="evidence" value="ECO:0007669"/>
    <property type="project" value="UniProtKB-KW"/>
</dbReference>
<dbReference type="PANTHER" id="PTHR44196:SF1">
    <property type="entry name" value="DEHYDROGENASE_REDUCTASE SDR FAMILY MEMBER 7B"/>
    <property type="match status" value="1"/>
</dbReference>
<evidence type="ECO:0000256" key="2">
    <source>
        <dbReference type="ARBA" id="ARBA00023002"/>
    </source>
</evidence>